<dbReference type="Gene3D" id="3.90.226.10">
    <property type="entry name" value="2-enoyl-CoA Hydratase, Chain A, domain 1"/>
    <property type="match status" value="1"/>
</dbReference>
<comment type="caution">
    <text evidence="12">The sequence shown here is derived from an EMBL/GenBank/DDBJ whole genome shotgun (WGS) entry which is preliminary data.</text>
</comment>
<evidence type="ECO:0000259" key="11">
    <source>
        <dbReference type="PROSITE" id="PS50989"/>
    </source>
</evidence>
<evidence type="ECO:0000313" key="12">
    <source>
        <dbReference type="EMBL" id="MFD0992841.1"/>
    </source>
</evidence>
<dbReference type="PRINTS" id="PR01069">
    <property type="entry name" value="ACCCTRFRASEA"/>
</dbReference>
<reference evidence="13" key="1">
    <citation type="journal article" date="2019" name="Int. J. Syst. Evol. Microbiol.">
        <title>The Global Catalogue of Microorganisms (GCM) 10K type strain sequencing project: providing services to taxonomists for standard genome sequencing and annotation.</title>
        <authorList>
            <consortium name="The Broad Institute Genomics Platform"/>
            <consortium name="The Broad Institute Genome Sequencing Center for Infectious Disease"/>
            <person name="Wu L."/>
            <person name="Ma J."/>
        </authorList>
    </citation>
    <scope>NUCLEOTIDE SEQUENCE [LARGE SCALE GENOMIC DNA]</scope>
    <source>
        <strain evidence="13">CCUG 60527</strain>
    </source>
</reference>
<dbReference type="Proteomes" id="UP001597062">
    <property type="component" value="Unassembled WGS sequence"/>
</dbReference>
<keyword evidence="4 10" id="KW-0547">Nucleotide-binding</keyword>
<dbReference type="EMBL" id="JBHTJR010000037">
    <property type="protein sequence ID" value="MFD0992841.1"/>
    <property type="molecule type" value="Genomic_DNA"/>
</dbReference>
<accession>A0ABW3JTB9</accession>
<dbReference type="Pfam" id="PF03255">
    <property type="entry name" value="ACCA"/>
    <property type="match status" value="1"/>
</dbReference>
<evidence type="ECO:0000256" key="4">
    <source>
        <dbReference type="ARBA" id="ARBA00022741"/>
    </source>
</evidence>
<evidence type="ECO:0000256" key="6">
    <source>
        <dbReference type="ARBA" id="ARBA00022840"/>
    </source>
</evidence>
<keyword evidence="7 10" id="KW-0443">Lipid metabolism</keyword>
<dbReference type="PANTHER" id="PTHR42853">
    <property type="entry name" value="ACETYL-COENZYME A CARBOXYLASE CARBOXYL TRANSFERASE SUBUNIT ALPHA"/>
    <property type="match status" value="1"/>
</dbReference>
<comment type="function">
    <text evidence="10">Component of the acetyl coenzyme A carboxylase (ACC) complex. First, biotin carboxylase catalyzes the carboxylation of biotin on its carrier protein (BCCP) and then the CO(2) group is transferred by the carboxyltransferase to acetyl-CoA to form malonyl-CoA.</text>
</comment>
<organism evidence="12 13">
    <name type="scientific">Tenacibaculum geojense</name>
    <dbReference type="NCBI Taxonomy" id="915352"/>
    <lineage>
        <taxon>Bacteria</taxon>
        <taxon>Pseudomonadati</taxon>
        <taxon>Bacteroidota</taxon>
        <taxon>Flavobacteriia</taxon>
        <taxon>Flavobacteriales</taxon>
        <taxon>Flavobacteriaceae</taxon>
        <taxon>Tenacibaculum</taxon>
    </lineage>
</organism>
<evidence type="ECO:0000256" key="3">
    <source>
        <dbReference type="ARBA" id="ARBA00022679"/>
    </source>
</evidence>
<dbReference type="NCBIfam" id="NF041504">
    <property type="entry name" value="AccA_sub"/>
    <property type="match status" value="1"/>
</dbReference>
<dbReference type="PANTHER" id="PTHR42853:SF3">
    <property type="entry name" value="ACETYL-COENZYME A CARBOXYLASE CARBOXYL TRANSFERASE SUBUNIT ALPHA, CHLOROPLASTIC"/>
    <property type="match status" value="1"/>
</dbReference>
<evidence type="ECO:0000256" key="5">
    <source>
        <dbReference type="ARBA" id="ARBA00022832"/>
    </source>
</evidence>
<evidence type="ECO:0000256" key="10">
    <source>
        <dbReference type="HAMAP-Rule" id="MF_00823"/>
    </source>
</evidence>
<evidence type="ECO:0000256" key="1">
    <source>
        <dbReference type="ARBA" id="ARBA00004956"/>
    </source>
</evidence>
<dbReference type="RefSeq" id="WP_386106529.1">
    <property type="nucleotide sequence ID" value="NZ_JBHTJR010000037.1"/>
</dbReference>
<keyword evidence="8 10" id="KW-0275">Fatty acid biosynthesis</keyword>
<dbReference type="PROSITE" id="PS50989">
    <property type="entry name" value="COA_CT_CTER"/>
    <property type="match status" value="1"/>
</dbReference>
<dbReference type="EC" id="2.1.3.15" evidence="10"/>
<comment type="catalytic activity">
    <reaction evidence="9 10">
        <text>N(6)-carboxybiotinyl-L-lysyl-[protein] + acetyl-CoA = N(6)-biotinyl-L-lysyl-[protein] + malonyl-CoA</text>
        <dbReference type="Rhea" id="RHEA:54728"/>
        <dbReference type="Rhea" id="RHEA-COMP:10505"/>
        <dbReference type="Rhea" id="RHEA-COMP:10506"/>
        <dbReference type="ChEBI" id="CHEBI:57288"/>
        <dbReference type="ChEBI" id="CHEBI:57384"/>
        <dbReference type="ChEBI" id="CHEBI:83144"/>
        <dbReference type="ChEBI" id="CHEBI:83145"/>
        <dbReference type="EC" id="2.1.3.15"/>
    </reaction>
</comment>
<dbReference type="SUPFAM" id="SSF52096">
    <property type="entry name" value="ClpP/crotonase"/>
    <property type="match status" value="1"/>
</dbReference>
<protein>
    <recommendedName>
        <fullName evidence="10">Acetyl-coenzyme A carboxylase carboxyl transferase subunit alpha</fullName>
        <shortName evidence="10">ACCase subunit alpha</shortName>
        <shortName evidence="10">Acetyl-CoA carboxylase carboxyltransferase subunit alpha</shortName>
        <ecNumber evidence="10">2.1.3.15</ecNumber>
    </recommendedName>
</protein>
<dbReference type="InterPro" id="IPR029045">
    <property type="entry name" value="ClpP/crotonase-like_dom_sf"/>
</dbReference>
<keyword evidence="10" id="KW-0963">Cytoplasm</keyword>
<evidence type="ECO:0000256" key="7">
    <source>
        <dbReference type="ARBA" id="ARBA00023098"/>
    </source>
</evidence>
<dbReference type="NCBIfam" id="TIGR00513">
    <property type="entry name" value="accA"/>
    <property type="match status" value="1"/>
</dbReference>
<keyword evidence="13" id="KW-1185">Reference proteome</keyword>
<evidence type="ECO:0000313" key="13">
    <source>
        <dbReference type="Proteomes" id="UP001597062"/>
    </source>
</evidence>
<keyword evidence="2 10" id="KW-0444">Lipid biosynthesis</keyword>
<evidence type="ECO:0000256" key="8">
    <source>
        <dbReference type="ARBA" id="ARBA00023160"/>
    </source>
</evidence>
<evidence type="ECO:0000256" key="2">
    <source>
        <dbReference type="ARBA" id="ARBA00022516"/>
    </source>
</evidence>
<keyword evidence="12" id="KW-0436">Ligase</keyword>
<dbReference type="InterPro" id="IPR011763">
    <property type="entry name" value="COA_CT_C"/>
</dbReference>
<keyword evidence="5 10" id="KW-0276">Fatty acid metabolism</keyword>
<feature type="domain" description="CoA carboxyltransferase C-terminal" evidence="11">
    <location>
        <begin position="37"/>
        <end position="292"/>
    </location>
</feature>
<dbReference type="GO" id="GO:0003989">
    <property type="term" value="F:acetyl-CoA carboxylase activity"/>
    <property type="evidence" value="ECO:0007669"/>
    <property type="project" value="UniProtKB-EC"/>
</dbReference>
<comment type="similarity">
    <text evidence="10">Belongs to the AccA family.</text>
</comment>
<proteinExistence type="inferred from homology"/>
<comment type="pathway">
    <text evidence="1 10">Lipid metabolism; malonyl-CoA biosynthesis; malonyl-CoA from acetyl-CoA: step 1/1.</text>
</comment>
<dbReference type="HAMAP" id="MF_00823">
    <property type="entry name" value="AcetylCoA_CT_alpha"/>
    <property type="match status" value="1"/>
</dbReference>
<gene>
    <name evidence="10" type="primary">accA</name>
    <name evidence="12" type="ORF">ACFQ1U_06460</name>
</gene>
<keyword evidence="6 10" id="KW-0067">ATP-binding</keyword>
<dbReference type="InterPro" id="IPR001095">
    <property type="entry name" value="Acetyl_CoA_COase_a_su"/>
</dbReference>
<keyword evidence="3 10" id="KW-0808">Transferase</keyword>
<comment type="subcellular location">
    <subcellularLocation>
        <location evidence="10">Cytoplasm</location>
    </subcellularLocation>
</comment>
<comment type="subunit">
    <text evidence="10">Acetyl-CoA carboxylase is a heterohexamer composed of biotin carboxyl carrier protein (AccB), biotin carboxylase (AccC) and two subunits each of ACCase subunit alpha (AccA) and ACCase subunit beta (AccD).</text>
</comment>
<evidence type="ECO:0000256" key="9">
    <source>
        <dbReference type="ARBA" id="ARBA00049152"/>
    </source>
</evidence>
<sequence length="317" mass="36013">MEYLDFEMPIKELEDQLAKCYEIGKESEVDVTETCSKIEKKLEKARKDIYKNLTPWQRVQLSRHPNRPYTLDYIKALCGDTFMELHGDRTVKDDKAMIGGLGKIGDQSFMFIGQQKGYNTKTRQYRNFGMANPEGYRKALRLMRMAEKFGIPVVTFLDTPGAYPGLEAEERGQGEAIARNIFEMTRLKTPIITIVIGEGASGGALGIGVGDRVYMMENTWYTVISPESCSSILWRSWEYKEVAAEALKLTADDMKKQKLIDAIIKEPLGGAHSDREGAFDAVKKQIVKAYKELKDLDHASLVSQRMEKFENMGVYKE</sequence>
<name>A0ABW3JTB9_9FLAO</name>
<dbReference type="NCBIfam" id="NF004344">
    <property type="entry name" value="PRK05724.1"/>
    <property type="match status" value="1"/>
</dbReference>